<sequence>MRKVSSVQKATQIQGVGRGSVVNTQDLDSNGPKSTTPNV</sequence>
<protein>
    <submittedName>
        <fullName evidence="2">Uncharacterized protein</fullName>
    </submittedName>
</protein>
<reference evidence="2" key="2">
    <citation type="journal article" date="2015" name="Fish Shellfish Immunol.">
        <title>Early steps in the European eel (Anguilla anguilla)-Vibrio vulnificus interaction in the gills: Role of the RtxA13 toxin.</title>
        <authorList>
            <person name="Callol A."/>
            <person name="Pajuelo D."/>
            <person name="Ebbesson L."/>
            <person name="Teles M."/>
            <person name="MacKenzie S."/>
            <person name="Amaro C."/>
        </authorList>
    </citation>
    <scope>NUCLEOTIDE SEQUENCE</scope>
</reference>
<dbReference type="AlphaFoldDB" id="A0A0E9WQE8"/>
<dbReference type="EMBL" id="GBXM01016071">
    <property type="protein sequence ID" value="JAH92506.1"/>
    <property type="molecule type" value="Transcribed_RNA"/>
</dbReference>
<proteinExistence type="predicted"/>
<feature type="region of interest" description="Disordered" evidence="1">
    <location>
        <begin position="1"/>
        <end position="39"/>
    </location>
</feature>
<name>A0A0E9WQE8_ANGAN</name>
<feature type="compositionally biased region" description="Polar residues" evidence="1">
    <location>
        <begin position="1"/>
        <end position="14"/>
    </location>
</feature>
<feature type="compositionally biased region" description="Polar residues" evidence="1">
    <location>
        <begin position="21"/>
        <end position="39"/>
    </location>
</feature>
<reference evidence="2" key="1">
    <citation type="submission" date="2014-11" db="EMBL/GenBank/DDBJ databases">
        <authorList>
            <person name="Amaro Gonzalez C."/>
        </authorList>
    </citation>
    <scope>NUCLEOTIDE SEQUENCE</scope>
</reference>
<accession>A0A0E9WQE8</accession>
<organism evidence="2">
    <name type="scientific">Anguilla anguilla</name>
    <name type="common">European freshwater eel</name>
    <name type="synonym">Muraena anguilla</name>
    <dbReference type="NCBI Taxonomy" id="7936"/>
    <lineage>
        <taxon>Eukaryota</taxon>
        <taxon>Metazoa</taxon>
        <taxon>Chordata</taxon>
        <taxon>Craniata</taxon>
        <taxon>Vertebrata</taxon>
        <taxon>Euteleostomi</taxon>
        <taxon>Actinopterygii</taxon>
        <taxon>Neopterygii</taxon>
        <taxon>Teleostei</taxon>
        <taxon>Anguilliformes</taxon>
        <taxon>Anguillidae</taxon>
        <taxon>Anguilla</taxon>
    </lineage>
</organism>
<evidence type="ECO:0000256" key="1">
    <source>
        <dbReference type="SAM" id="MobiDB-lite"/>
    </source>
</evidence>
<evidence type="ECO:0000313" key="2">
    <source>
        <dbReference type="EMBL" id="JAH92506.1"/>
    </source>
</evidence>